<evidence type="ECO:0000256" key="4">
    <source>
        <dbReference type="ARBA" id="ARBA00022679"/>
    </source>
</evidence>
<evidence type="ECO:0008006" key="9">
    <source>
        <dbReference type="Google" id="ProtNLM"/>
    </source>
</evidence>
<dbReference type="FunFam" id="3.30.559.10:FF:000012">
    <property type="entry name" value="Non-ribosomal peptide synthetase"/>
    <property type="match status" value="1"/>
</dbReference>
<dbReference type="PANTHER" id="PTHR43775">
    <property type="entry name" value="FATTY ACID SYNTHASE"/>
    <property type="match status" value="1"/>
</dbReference>
<dbReference type="InterPro" id="IPR014031">
    <property type="entry name" value="Ketoacyl_synth_C"/>
</dbReference>
<dbReference type="PANTHER" id="PTHR43775:SF37">
    <property type="entry name" value="SI:DKEY-61P9.11"/>
    <property type="match status" value="1"/>
</dbReference>
<feature type="domain" description="Carrier" evidence="5">
    <location>
        <begin position="739"/>
        <end position="814"/>
    </location>
</feature>
<dbReference type="InterPro" id="IPR020841">
    <property type="entry name" value="PKS_Beta-ketoAc_synthase_dom"/>
</dbReference>
<dbReference type="PROSITE" id="PS00012">
    <property type="entry name" value="PHOSPHOPANTETHEINE"/>
    <property type="match status" value="1"/>
</dbReference>
<comment type="caution">
    <text evidence="7">The sequence shown here is derived from an EMBL/GenBank/DDBJ whole genome shotgun (WGS) entry which is preliminary data.</text>
</comment>
<dbReference type="InterPro" id="IPR036736">
    <property type="entry name" value="ACP-like_sf"/>
</dbReference>
<keyword evidence="4" id="KW-0808">Transferase</keyword>
<dbReference type="Pfam" id="PF00109">
    <property type="entry name" value="ketoacyl-synt"/>
    <property type="match status" value="1"/>
</dbReference>
<dbReference type="Pfam" id="PF02801">
    <property type="entry name" value="Ketoacyl-synt_C"/>
    <property type="match status" value="1"/>
</dbReference>
<name>A0A848CZG6_ANEAE</name>
<comment type="cofactor">
    <cofactor evidence="1">
        <name>pantetheine 4'-phosphate</name>
        <dbReference type="ChEBI" id="CHEBI:47942"/>
    </cofactor>
</comment>
<dbReference type="Proteomes" id="UP000561326">
    <property type="component" value="Unassembled WGS sequence"/>
</dbReference>
<evidence type="ECO:0000256" key="2">
    <source>
        <dbReference type="ARBA" id="ARBA00022450"/>
    </source>
</evidence>
<dbReference type="InterPro" id="IPR014030">
    <property type="entry name" value="Ketoacyl_synth_N"/>
</dbReference>
<dbReference type="InterPro" id="IPR006162">
    <property type="entry name" value="Ppantetheine_attach_site"/>
</dbReference>
<dbReference type="InterPro" id="IPR009081">
    <property type="entry name" value="PP-bd_ACP"/>
</dbReference>
<dbReference type="GO" id="GO:0004312">
    <property type="term" value="F:fatty acid synthase activity"/>
    <property type="evidence" value="ECO:0007669"/>
    <property type="project" value="TreeGrafter"/>
</dbReference>
<dbReference type="Pfam" id="PF00668">
    <property type="entry name" value="Condensation"/>
    <property type="match status" value="1"/>
</dbReference>
<protein>
    <recommendedName>
        <fullName evidence="9">Polyketide synthase</fullName>
    </recommendedName>
</protein>
<sequence>MSKEIAVIGMSGIFPLADDLEEFALLLESGLNAVREAPRYRVQLAGLPLDRRYVPMAYVDHLELFDYPFFRISQKEAEAMDPQQRVSLQLACAAIEHAGYPLSAFRGSRTAVMMSAAGNQYASLLREQSGVAFVGNHNAAIAGKISYYLDLRGVSLMVDTTCSSSLVAVHLACQSLLNGESDTALAGGVNLLPVLDDIEALENEPLGIAAPDGHSKAFEERANGTGAGEGAGMVLLKRLDDAMRDGDYVHAVIAGCAINQDAARSSSLGAPSPAAQTEVIREAWERAGIDPRHITYIEAHGTGTKLGDPIEVKGLTDAFRHYTTDTSFCALGSVKTNIGHLGNSAGIAAFIKVILSMQNNTLYPLVHFHRPNPLIDFAGSAVYPLGQIQRWEAKPKIAGISSFGLSGTNVHAVVREAGDSEFAMDAKEDEPQVRGPQLITLSAMTERSLRAYVRRLKAYLREHPYPLSRIAHVLNAGRDDYPVRTAHVVNSLEELISFLDSLEQQESIRSTPVKTLVLLCSGDALVDEHRIARWLEEDTKWREWWERCSREGELSDPDVRRTAMQICHYQALFEKGVKALHVLGTGTGNCAIRFMTGEITLPEALAEAKRIRKDTFDRSRFEAWVRQFCTKHDALFLELAADGMLSRTLQAIDDWGIHPEIISMPTASLLYTFQSLYESGAKLDWKAYYKNVRYQRIPLPTYCFEPLVCWPDHDERPLLNVGKGTDSLKEIRISADDRNGDETVEQAIGRIWREVLEHHEFGENDDFFELGGNSLMSTQIISRIKEQFGVELAFDDLYLYPTIRSLSSHLRSQRSQPEFVQKSAVKELVRIDRRGSLPLSHAQERMFLLQQQDPESTHYHMPAHLRLTGSLNTMALESSIRMLIERHEILRTVYESDNGELRQHILEASAFSMRKEDWAGLEPSDIDQRLQAEQHKIFKQPFDLHKDIPIRIALFRTGDEEYRLLLNIHHIAADGWSVENFIREWSQCYEALIEGRSPELRALPFNYCDYAVWQKEWLLHGEGDQQLAYWTKQLEKITGLLPFAGDKPRVTTPTFVGNVHSFRIPASLTKELYAFCHDEKVTLFMVLFAVYSILLSRYSGQSDICVGTPVANRTRSELEPIIGYFSNTVVLRSKITSGLPFRSYIHEVKRTVLEAFQHQDYPFDLLVKHLSFQRHTGCHPVFQHAFALQNATHAQWKWPKVKVEWVEAKSLGAKFDLTLSLTEEHDHLQGFAEYSTDLFKEETIAQIIRHYICLLDSAVTAPDTFVERLQMLSNDEEADLVSAFSQSRGAEDYDF</sequence>
<reference evidence="7 8" key="1">
    <citation type="submission" date="2020-04" db="EMBL/GenBank/DDBJ databases">
        <authorList>
            <person name="Hitch T.C.A."/>
            <person name="Wylensek D."/>
            <person name="Clavel T."/>
        </authorList>
    </citation>
    <scope>NUCLEOTIDE SEQUENCE [LARGE SCALE GENOMIC DNA]</scope>
    <source>
        <strain evidence="7 8">WB01_D5_05</strain>
    </source>
</reference>
<dbReference type="Pfam" id="PF16197">
    <property type="entry name" value="KAsynt_C_assoc"/>
    <property type="match status" value="1"/>
</dbReference>
<evidence type="ECO:0000256" key="3">
    <source>
        <dbReference type="ARBA" id="ARBA00022553"/>
    </source>
</evidence>
<feature type="domain" description="Ketosynthase family 3 (KS3)" evidence="6">
    <location>
        <begin position="2"/>
        <end position="416"/>
    </location>
</feature>
<dbReference type="Gene3D" id="3.40.47.10">
    <property type="match status" value="1"/>
</dbReference>
<dbReference type="InterPro" id="IPR032821">
    <property type="entry name" value="PKS_assoc"/>
</dbReference>
<dbReference type="GO" id="GO:0031177">
    <property type="term" value="F:phosphopantetheine binding"/>
    <property type="evidence" value="ECO:0007669"/>
    <property type="project" value="InterPro"/>
</dbReference>
<organism evidence="7 8">
    <name type="scientific">Aneurinibacillus aneurinilyticus</name>
    <name type="common">Bacillus aneurinolyticus</name>
    <dbReference type="NCBI Taxonomy" id="1391"/>
    <lineage>
        <taxon>Bacteria</taxon>
        <taxon>Bacillati</taxon>
        <taxon>Bacillota</taxon>
        <taxon>Bacilli</taxon>
        <taxon>Bacillales</taxon>
        <taxon>Paenibacillaceae</taxon>
        <taxon>Aneurinibacillus group</taxon>
        <taxon>Aneurinibacillus</taxon>
    </lineage>
</organism>
<accession>A0A848CZG6</accession>
<dbReference type="InterPro" id="IPR020806">
    <property type="entry name" value="PKS_PP-bd"/>
</dbReference>
<dbReference type="Pfam" id="PF00550">
    <property type="entry name" value="PP-binding"/>
    <property type="match status" value="1"/>
</dbReference>
<keyword evidence="3" id="KW-0597">Phosphoprotein</keyword>
<evidence type="ECO:0000259" key="5">
    <source>
        <dbReference type="PROSITE" id="PS50075"/>
    </source>
</evidence>
<evidence type="ECO:0000256" key="1">
    <source>
        <dbReference type="ARBA" id="ARBA00001957"/>
    </source>
</evidence>
<gene>
    <name evidence="7" type="ORF">HF838_11675</name>
</gene>
<dbReference type="SUPFAM" id="SSF47336">
    <property type="entry name" value="ACP-like"/>
    <property type="match status" value="1"/>
</dbReference>
<keyword evidence="2" id="KW-0596">Phosphopantetheine</keyword>
<dbReference type="PROSITE" id="PS50075">
    <property type="entry name" value="CARRIER"/>
    <property type="match status" value="1"/>
</dbReference>
<dbReference type="CDD" id="cd19531">
    <property type="entry name" value="LCL_NRPS-like"/>
    <property type="match status" value="1"/>
</dbReference>
<dbReference type="Gene3D" id="1.10.1240.100">
    <property type="match status" value="1"/>
</dbReference>
<dbReference type="PROSITE" id="PS52004">
    <property type="entry name" value="KS3_2"/>
    <property type="match status" value="1"/>
</dbReference>
<dbReference type="SMART" id="SM00825">
    <property type="entry name" value="PKS_KS"/>
    <property type="match status" value="1"/>
</dbReference>
<dbReference type="GO" id="GO:0071770">
    <property type="term" value="P:DIM/DIP cell wall layer assembly"/>
    <property type="evidence" value="ECO:0007669"/>
    <property type="project" value="TreeGrafter"/>
</dbReference>
<dbReference type="GO" id="GO:0005737">
    <property type="term" value="C:cytoplasm"/>
    <property type="evidence" value="ECO:0007669"/>
    <property type="project" value="TreeGrafter"/>
</dbReference>
<dbReference type="SMART" id="SM00823">
    <property type="entry name" value="PKS_PP"/>
    <property type="match status" value="1"/>
</dbReference>
<evidence type="ECO:0000259" key="6">
    <source>
        <dbReference type="PROSITE" id="PS52004"/>
    </source>
</evidence>
<proteinExistence type="predicted"/>
<dbReference type="InterPro" id="IPR016039">
    <property type="entry name" value="Thiolase-like"/>
</dbReference>
<dbReference type="SUPFAM" id="SSF52777">
    <property type="entry name" value="CoA-dependent acyltransferases"/>
    <property type="match status" value="2"/>
</dbReference>
<dbReference type="InterPro" id="IPR050091">
    <property type="entry name" value="PKS_NRPS_Biosynth_Enz"/>
</dbReference>
<dbReference type="InterPro" id="IPR001242">
    <property type="entry name" value="Condensation_dom"/>
</dbReference>
<dbReference type="EMBL" id="JABAGO010000020">
    <property type="protein sequence ID" value="NME98922.1"/>
    <property type="molecule type" value="Genomic_DNA"/>
</dbReference>
<dbReference type="Gene3D" id="3.30.559.30">
    <property type="entry name" value="Nonribosomal peptide synthetase, condensation domain"/>
    <property type="match status" value="1"/>
</dbReference>
<dbReference type="Gene3D" id="3.30.559.10">
    <property type="entry name" value="Chloramphenicol acetyltransferase-like domain"/>
    <property type="match status" value="1"/>
</dbReference>
<dbReference type="InterPro" id="IPR023213">
    <property type="entry name" value="CAT-like_dom_sf"/>
</dbReference>
<dbReference type="Gene3D" id="3.30.70.3290">
    <property type="match status" value="1"/>
</dbReference>
<dbReference type="SUPFAM" id="SSF53901">
    <property type="entry name" value="Thiolase-like"/>
    <property type="match status" value="1"/>
</dbReference>
<evidence type="ECO:0000313" key="8">
    <source>
        <dbReference type="Proteomes" id="UP000561326"/>
    </source>
</evidence>
<dbReference type="CDD" id="cd00833">
    <property type="entry name" value="PKS"/>
    <property type="match status" value="1"/>
</dbReference>
<dbReference type="GO" id="GO:0005886">
    <property type="term" value="C:plasma membrane"/>
    <property type="evidence" value="ECO:0007669"/>
    <property type="project" value="TreeGrafter"/>
</dbReference>
<dbReference type="Gene3D" id="1.10.1200.10">
    <property type="entry name" value="ACP-like"/>
    <property type="match status" value="1"/>
</dbReference>
<evidence type="ECO:0000313" key="7">
    <source>
        <dbReference type="EMBL" id="NME98922.1"/>
    </source>
</evidence>
<dbReference type="RefSeq" id="WP_168975311.1">
    <property type="nucleotide sequence ID" value="NZ_JABAGO010000020.1"/>
</dbReference>
<dbReference type="GO" id="GO:0006633">
    <property type="term" value="P:fatty acid biosynthetic process"/>
    <property type="evidence" value="ECO:0007669"/>
    <property type="project" value="TreeGrafter"/>
</dbReference>